<organism evidence="2 3">
    <name type="scientific">Caldovatus aquaticus</name>
    <dbReference type="NCBI Taxonomy" id="2865671"/>
    <lineage>
        <taxon>Bacteria</taxon>
        <taxon>Pseudomonadati</taxon>
        <taxon>Pseudomonadota</taxon>
        <taxon>Alphaproteobacteria</taxon>
        <taxon>Acetobacterales</taxon>
        <taxon>Roseomonadaceae</taxon>
        <taxon>Caldovatus</taxon>
    </lineage>
</organism>
<gene>
    <name evidence="2" type="ORF">K1J50_04160</name>
</gene>
<evidence type="ECO:0008006" key="4">
    <source>
        <dbReference type="Google" id="ProtNLM"/>
    </source>
</evidence>
<protein>
    <recommendedName>
        <fullName evidence="4">Flp pilus-assembly TadG-like N-terminal domain-containing protein</fullName>
    </recommendedName>
</protein>
<keyword evidence="3" id="KW-1185">Reference proteome</keyword>
<reference evidence="2 3" key="1">
    <citation type="submission" date="2021-08" db="EMBL/GenBank/DDBJ databases">
        <title>Caldovatus sediminis gen. nov., sp. nov., a moderately thermophilic bacterium isolated from a hot spring.</title>
        <authorList>
            <person name="Hu C.-J."/>
            <person name="Li W.-J."/>
            <person name="Xian W.-D."/>
        </authorList>
    </citation>
    <scope>NUCLEOTIDE SEQUENCE [LARGE SCALE GENOMIC DNA]</scope>
    <source>
        <strain evidence="2 3">SYSU G05006</strain>
    </source>
</reference>
<sequence length="452" mass="46925">MTRNPARRPAGALARGIRRALGDRRGVSSLAIAATASTVLGFAALATDAGGWLLARRAAVTAADSAAISAAIAISYGRGASGATEMARDVARRNGFPVRPGTTVSVTTPLPSGPYANDPYAVEVVIEQVQPSGLSRLVFGRDVTVAARAVATLALTTDACVLALTGPLIMTGRSTTAGPTCLLASNYRAADAIQVGNTATAIAYSLYSAGGCDGCANRSVTLEQPFTTWAPPIENVFQFLDRKVLPGFSASNPATCMASPASGQILPYEDNGGRAYCTDLALSGTATLEMRPGTYYFHEASLRIQSGVVRCVGCGEGRGVTIVFTGNNLSRIGGPVINATADVQLQAPRVPRSDPDYRGVLFFRDPRAHNNNSGNPAVVMNGGAKQVLEGGMYFPNAYVRYNGGDQVSPSQCTVLIGGTIDLSGSGVTNVNITRCPELGTPIPRRRVPRLVG</sequence>
<feature type="transmembrane region" description="Helical" evidence="1">
    <location>
        <begin position="27"/>
        <end position="46"/>
    </location>
</feature>
<evidence type="ECO:0000256" key="1">
    <source>
        <dbReference type="SAM" id="Phobius"/>
    </source>
</evidence>
<dbReference type="Proteomes" id="UP001519924">
    <property type="component" value="Unassembled WGS sequence"/>
</dbReference>
<keyword evidence="1" id="KW-0812">Transmembrane</keyword>
<name>A0ABS7EZJ2_9PROT</name>
<evidence type="ECO:0000313" key="2">
    <source>
        <dbReference type="EMBL" id="MBW8268673.1"/>
    </source>
</evidence>
<comment type="caution">
    <text evidence="2">The sequence shown here is derived from an EMBL/GenBank/DDBJ whole genome shotgun (WGS) entry which is preliminary data.</text>
</comment>
<accession>A0ABS7EZJ2</accession>
<proteinExistence type="predicted"/>
<keyword evidence="1" id="KW-1133">Transmembrane helix</keyword>
<evidence type="ECO:0000313" key="3">
    <source>
        <dbReference type="Proteomes" id="UP001519924"/>
    </source>
</evidence>
<dbReference type="EMBL" id="JAHZUY010000006">
    <property type="protein sequence ID" value="MBW8268673.1"/>
    <property type="molecule type" value="Genomic_DNA"/>
</dbReference>
<dbReference type="RefSeq" id="WP_220116182.1">
    <property type="nucleotide sequence ID" value="NZ_JAHZUY010000006.1"/>
</dbReference>
<keyword evidence="1" id="KW-0472">Membrane</keyword>